<sequence>MHVDVRLEGVPEDIDDISKLEIQLCEYFTVAKKSDRSEYTVLSLLSTVRAINRFYNSNVSKVKPVNLYDKKVFSSLWEILDRKTRDLSEKSYGETNGSDSLSLRNSIKDSGFDIFIYKSKPNQCRLNNLGSADKTLIPANNPKVIADYEKYFSKWPVDADSGFYLHSIDTKSAPGGRYLYPPILLFVPPCSFHVIKSFYDWMILSIPITPAHMR</sequence>
<reference evidence="1 2" key="1">
    <citation type="journal article" date="2019" name="Environ. Microbiol.">
        <title>At the nexus of three kingdoms: the genome of the mycorrhizal fungus Gigaspora margarita provides insights into plant, endobacterial and fungal interactions.</title>
        <authorList>
            <person name="Venice F."/>
            <person name="Ghignone S."/>
            <person name="Salvioli di Fossalunga A."/>
            <person name="Amselem J."/>
            <person name="Novero M."/>
            <person name="Xianan X."/>
            <person name="Sedzielewska Toro K."/>
            <person name="Morin E."/>
            <person name="Lipzen A."/>
            <person name="Grigoriev I.V."/>
            <person name="Henrissat B."/>
            <person name="Martin F.M."/>
            <person name="Bonfante P."/>
        </authorList>
    </citation>
    <scope>NUCLEOTIDE SEQUENCE [LARGE SCALE GENOMIC DNA]</scope>
    <source>
        <strain evidence="1 2">BEG34</strain>
    </source>
</reference>
<dbReference type="OrthoDB" id="2449280at2759"/>
<evidence type="ECO:0000313" key="2">
    <source>
        <dbReference type="Proteomes" id="UP000439903"/>
    </source>
</evidence>
<proteinExistence type="predicted"/>
<evidence type="ECO:0000313" key="1">
    <source>
        <dbReference type="EMBL" id="KAF0509126.1"/>
    </source>
</evidence>
<dbReference type="Proteomes" id="UP000439903">
    <property type="component" value="Unassembled WGS sequence"/>
</dbReference>
<name>A0A8H4ALB7_GIGMA</name>
<dbReference type="AlphaFoldDB" id="A0A8H4ALB7"/>
<dbReference type="EMBL" id="WTPW01000459">
    <property type="protein sequence ID" value="KAF0509126.1"/>
    <property type="molecule type" value="Genomic_DNA"/>
</dbReference>
<accession>A0A8H4ALB7</accession>
<protein>
    <submittedName>
        <fullName evidence="1">Zinc finger mym-type protein 2-like</fullName>
    </submittedName>
</protein>
<comment type="caution">
    <text evidence="1">The sequence shown here is derived from an EMBL/GenBank/DDBJ whole genome shotgun (WGS) entry which is preliminary data.</text>
</comment>
<keyword evidence="2" id="KW-1185">Reference proteome</keyword>
<gene>
    <name evidence="1" type="ORF">F8M41_018632</name>
</gene>
<organism evidence="1 2">
    <name type="scientific">Gigaspora margarita</name>
    <dbReference type="NCBI Taxonomy" id="4874"/>
    <lineage>
        <taxon>Eukaryota</taxon>
        <taxon>Fungi</taxon>
        <taxon>Fungi incertae sedis</taxon>
        <taxon>Mucoromycota</taxon>
        <taxon>Glomeromycotina</taxon>
        <taxon>Glomeromycetes</taxon>
        <taxon>Diversisporales</taxon>
        <taxon>Gigasporaceae</taxon>
        <taxon>Gigaspora</taxon>
    </lineage>
</organism>